<evidence type="ECO:0008006" key="4">
    <source>
        <dbReference type="Google" id="ProtNLM"/>
    </source>
</evidence>
<reference evidence="2 3" key="1">
    <citation type="submission" date="2017-08" db="EMBL/GenBank/DDBJ databases">
        <title>Harnessing the power of phylogenomics to disentangle the directionality and signatures of interkingdom host jumping in the parasitic fungal genus Tolypocladium.</title>
        <authorList>
            <person name="Quandt C.A."/>
            <person name="Patterson W."/>
            <person name="Spatafora J.W."/>
        </authorList>
    </citation>
    <scope>NUCLEOTIDE SEQUENCE [LARGE SCALE GENOMIC DNA]</scope>
    <source>
        <strain evidence="2 3">CBS 113982</strain>
    </source>
</reference>
<protein>
    <recommendedName>
        <fullName evidence="4">AB hydrolase-1 domain-containing protein</fullName>
    </recommendedName>
</protein>
<dbReference type="AlphaFoldDB" id="A0A2K3QPH3"/>
<comment type="caution">
    <text evidence="2">The sequence shown here is derived from an EMBL/GenBank/DDBJ whole genome shotgun (WGS) entry which is preliminary data.</text>
</comment>
<sequence>MSATQQQQQQQHQDTTAAELDQFLDDPRFTQTFELPADAARGRPEPLRVTYADYGYRDEAHPEEENVLLFFAPLVGSRMLHVAKDALAKRHKIRIINPDRPGIGGTDDVIAERRMVVWRDMIPALLKHLGIRHVSLGSQSGGIVYVLDMLLHHPEILHPERPYLAVGGPWILPAHSGVWAMTISKALPGGVIAQVDKFASLINNVGPILSTSFGFSQTLVKLVSTKQPQQSGAADADEDVKFEEALGPKLQNYVFSHGIHGMSQEALLLMQRAEGVSGWGDWSDYDELVPRLAEVLRAAGRRLVIDVFFAETDDMIGNAGSKGPKWFDDSWESEQGKGVIEYTSTDVGGADHDTIWNLKYGATQKVFAKIGSQACREGRDVQLPHDEDMAGAIAASV</sequence>
<dbReference type="OrthoDB" id="294702at2759"/>
<evidence type="ECO:0000313" key="2">
    <source>
        <dbReference type="EMBL" id="PNY29430.1"/>
    </source>
</evidence>
<organism evidence="2 3">
    <name type="scientific">Tolypocladium capitatum</name>
    <dbReference type="NCBI Taxonomy" id="45235"/>
    <lineage>
        <taxon>Eukaryota</taxon>
        <taxon>Fungi</taxon>
        <taxon>Dikarya</taxon>
        <taxon>Ascomycota</taxon>
        <taxon>Pezizomycotina</taxon>
        <taxon>Sordariomycetes</taxon>
        <taxon>Hypocreomycetidae</taxon>
        <taxon>Hypocreales</taxon>
        <taxon>Ophiocordycipitaceae</taxon>
        <taxon>Tolypocladium</taxon>
    </lineage>
</organism>
<accession>A0A2K3QPH3</accession>
<gene>
    <name evidence="2" type="ORF">TCAP_00657</name>
</gene>
<evidence type="ECO:0000256" key="1">
    <source>
        <dbReference type="SAM" id="MobiDB-lite"/>
    </source>
</evidence>
<dbReference type="EMBL" id="NRSZ01000114">
    <property type="protein sequence ID" value="PNY29430.1"/>
    <property type="molecule type" value="Genomic_DNA"/>
</dbReference>
<feature type="region of interest" description="Disordered" evidence="1">
    <location>
        <begin position="1"/>
        <end position="22"/>
    </location>
</feature>
<dbReference type="STRING" id="45235.A0A2K3QPH3"/>
<keyword evidence="3" id="KW-1185">Reference proteome</keyword>
<feature type="compositionally biased region" description="Low complexity" evidence="1">
    <location>
        <begin position="1"/>
        <end position="13"/>
    </location>
</feature>
<proteinExistence type="predicted"/>
<dbReference type="SUPFAM" id="SSF53474">
    <property type="entry name" value="alpha/beta-Hydrolases"/>
    <property type="match status" value="1"/>
</dbReference>
<dbReference type="Proteomes" id="UP000236621">
    <property type="component" value="Unassembled WGS sequence"/>
</dbReference>
<name>A0A2K3QPH3_9HYPO</name>
<dbReference type="InterPro" id="IPR029058">
    <property type="entry name" value="AB_hydrolase_fold"/>
</dbReference>
<evidence type="ECO:0000313" key="3">
    <source>
        <dbReference type="Proteomes" id="UP000236621"/>
    </source>
</evidence>
<dbReference type="Gene3D" id="3.40.50.1820">
    <property type="entry name" value="alpha/beta hydrolase"/>
    <property type="match status" value="1"/>
</dbReference>